<reference evidence="2 3" key="1">
    <citation type="submission" date="2024-09" db="EMBL/GenBank/DDBJ databases">
        <authorList>
            <person name="Sun Q."/>
            <person name="Mori K."/>
        </authorList>
    </citation>
    <scope>NUCLEOTIDE SEQUENCE [LARGE SCALE GENOMIC DNA]</scope>
    <source>
        <strain evidence="2 3">CCM 7539</strain>
    </source>
</reference>
<accession>A0ABV6H2I2</accession>
<feature type="domain" description="ESPR" evidence="1">
    <location>
        <begin position="1"/>
        <end position="31"/>
    </location>
</feature>
<dbReference type="Proteomes" id="UP001589767">
    <property type="component" value="Unassembled WGS sequence"/>
</dbReference>
<gene>
    <name evidence="2" type="ORF">ACFFHK_07375</name>
</gene>
<evidence type="ECO:0000313" key="2">
    <source>
        <dbReference type="EMBL" id="MFC0309526.1"/>
    </source>
</evidence>
<dbReference type="Pfam" id="PF13018">
    <property type="entry name" value="ESPR"/>
    <property type="match status" value="1"/>
</dbReference>
<name>A0ABV6H2I2_9PAST</name>
<dbReference type="RefSeq" id="WP_382371063.1">
    <property type="nucleotide sequence ID" value="NZ_JBHLWB010000008.1"/>
</dbReference>
<protein>
    <submittedName>
        <fullName evidence="2">ESPR domain-containing protein</fullName>
    </submittedName>
</protein>
<evidence type="ECO:0000313" key="3">
    <source>
        <dbReference type="Proteomes" id="UP001589767"/>
    </source>
</evidence>
<organism evidence="2 3">
    <name type="scientific">Gallibacterium trehalosifermentans</name>
    <dbReference type="NCBI Taxonomy" id="516935"/>
    <lineage>
        <taxon>Bacteria</taxon>
        <taxon>Pseudomonadati</taxon>
        <taxon>Pseudomonadota</taxon>
        <taxon>Gammaproteobacteria</taxon>
        <taxon>Pasteurellales</taxon>
        <taxon>Pasteurellaceae</taxon>
        <taxon>Gallibacterium</taxon>
    </lineage>
</organism>
<dbReference type="InterPro" id="IPR024973">
    <property type="entry name" value="ESPR"/>
</dbReference>
<proteinExistence type="predicted"/>
<evidence type="ECO:0000259" key="1">
    <source>
        <dbReference type="Pfam" id="PF13018"/>
    </source>
</evidence>
<sequence length="45" mass="5191">MNKIYRVIWNTTLGVWQCVSELTLAKGKTKTIKENNLNHQWEGGS</sequence>
<comment type="caution">
    <text evidence="2">The sequence shown here is derived from an EMBL/GenBank/DDBJ whole genome shotgun (WGS) entry which is preliminary data.</text>
</comment>
<keyword evidence="3" id="KW-1185">Reference proteome</keyword>
<dbReference type="EMBL" id="JBHLWB010000008">
    <property type="protein sequence ID" value="MFC0309526.1"/>
    <property type="molecule type" value="Genomic_DNA"/>
</dbReference>